<dbReference type="InterPro" id="IPR016152">
    <property type="entry name" value="PTrfase/Anion_transptr"/>
</dbReference>
<keyword evidence="5" id="KW-0808">Transferase</keyword>
<reference evidence="13" key="1">
    <citation type="submission" date="2017-04" db="EMBL/GenBank/DDBJ databases">
        <authorList>
            <person name="Song Y."/>
            <person name="Cho B.-K."/>
        </authorList>
    </citation>
    <scope>NUCLEOTIDE SEQUENCE [LARGE SCALE GENOMIC DNA]</scope>
    <source>
        <strain evidence="13">SL1</strain>
    </source>
</reference>
<dbReference type="Gene3D" id="3.40.930.10">
    <property type="entry name" value="Mannitol-specific EII, Chain A"/>
    <property type="match status" value="1"/>
</dbReference>
<evidence type="ECO:0000256" key="4">
    <source>
        <dbReference type="ARBA" id="ARBA00022553"/>
    </source>
</evidence>
<proteinExistence type="predicted"/>
<keyword evidence="4" id="KW-0597">Phosphoprotein</keyword>
<evidence type="ECO:0000313" key="13">
    <source>
        <dbReference type="Proteomes" id="UP000244910"/>
    </source>
</evidence>
<dbReference type="PROSITE" id="PS51094">
    <property type="entry name" value="PTS_EIIA_TYPE_2"/>
    <property type="match status" value="1"/>
</dbReference>
<dbReference type="SUPFAM" id="SSF55804">
    <property type="entry name" value="Phoshotransferase/anion transport protein"/>
    <property type="match status" value="1"/>
</dbReference>
<dbReference type="PANTHER" id="PTHR36203:SF1">
    <property type="entry name" value="ASCORBATE-SPECIFIC PTS SYSTEM EIIA COMPONENT"/>
    <property type="match status" value="1"/>
</dbReference>
<dbReference type="KEGG" id="cdrk:B9W14_16030"/>
<sequence>MLYDLLNKNTIQIDNKAHMDWKDAIRKAAIPLLKNNSIEDKYVDAMIDSVKENGPYINIGQGIALAHSRPENGVHKIAVSLLRTYPAVNLVNEDHKIQLWFVLAAVDNNSHLRVIQQLAELLGDQEKINHMLAAESAYELANIINLNKKER</sequence>
<evidence type="ECO:0000256" key="8">
    <source>
        <dbReference type="ARBA" id="ARBA00037387"/>
    </source>
</evidence>
<dbReference type="PANTHER" id="PTHR36203">
    <property type="entry name" value="ASCORBATE-SPECIFIC PTS SYSTEM EIIA COMPONENT"/>
    <property type="match status" value="1"/>
</dbReference>
<keyword evidence="7" id="KW-0418">Kinase</keyword>
<evidence type="ECO:0000256" key="5">
    <source>
        <dbReference type="ARBA" id="ARBA00022679"/>
    </source>
</evidence>
<comment type="function">
    <text evidence="8">The phosphoenolpyruvate-dependent sugar phosphotransferase system (sugar PTS), a major carbohydrate active transport system, catalyzes the phosphorylation of incoming sugar substrates concomitantly with their translocation across the cell membrane. The enzyme II UlaABC PTS system is involved in ascorbate transport.</text>
</comment>
<dbReference type="InterPro" id="IPR002178">
    <property type="entry name" value="PTS_EIIA_type-2_dom"/>
</dbReference>
<organism evidence="12 13">
    <name type="scientific">Clostridium drakei</name>
    <dbReference type="NCBI Taxonomy" id="332101"/>
    <lineage>
        <taxon>Bacteria</taxon>
        <taxon>Bacillati</taxon>
        <taxon>Bacillota</taxon>
        <taxon>Clostridia</taxon>
        <taxon>Eubacteriales</taxon>
        <taxon>Clostridiaceae</taxon>
        <taxon>Clostridium</taxon>
    </lineage>
</organism>
<evidence type="ECO:0000256" key="1">
    <source>
        <dbReference type="ARBA" id="ARBA00004496"/>
    </source>
</evidence>
<dbReference type="GO" id="GO:0016301">
    <property type="term" value="F:kinase activity"/>
    <property type="evidence" value="ECO:0007669"/>
    <property type="project" value="UniProtKB-KW"/>
</dbReference>
<name>A0A2U8DU33_9CLOT</name>
<evidence type="ECO:0000256" key="6">
    <source>
        <dbReference type="ARBA" id="ARBA00022683"/>
    </source>
</evidence>
<evidence type="ECO:0000256" key="3">
    <source>
        <dbReference type="ARBA" id="ARBA00022490"/>
    </source>
</evidence>
<evidence type="ECO:0000256" key="10">
    <source>
        <dbReference type="ARBA" id="ARBA00042072"/>
    </source>
</evidence>
<keyword evidence="3" id="KW-0963">Cytoplasm</keyword>
<dbReference type="GO" id="GO:0005737">
    <property type="term" value="C:cytoplasm"/>
    <property type="evidence" value="ECO:0007669"/>
    <property type="project" value="UniProtKB-SubCell"/>
</dbReference>
<dbReference type="GO" id="GO:0009401">
    <property type="term" value="P:phosphoenolpyruvate-dependent sugar phosphotransferase system"/>
    <property type="evidence" value="ECO:0007669"/>
    <property type="project" value="UniProtKB-KW"/>
</dbReference>
<dbReference type="Pfam" id="PF00359">
    <property type="entry name" value="PTS_EIIA_2"/>
    <property type="match status" value="1"/>
</dbReference>
<dbReference type="EMBL" id="CP020953">
    <property type="protein sequence ID" value="AWI05945.1"/>
    <property type="molecule type" value="Genomic_DNA"/>
</dbReference>
<dbReference type="AlphaFoldDB" id="A0A2U8DU33"/>
<evidence type="ECO:0000256" key="7">
    <source>
        <dbReference type="ARBA" id="ARBA00022777"/>
    </source>
</evidence>
<feature type="domain" description="PTS EIIA type-2" evidence="11">
    <location>
        <begin position="4"/>
        <end position="147"/>
    </location>
</feature>
<comment type="subcellular location">
    <subcellularLocation>
        <location evidence="1">Cytoplasm</location>
    </subcellularLocation>
</comment>
<keyword evidence="13" id="KW-1185">Reference proteome</keyword>
<evidence type="ECO:0000256" key="9">
    <source>
        <dbReference type="ARBA" id="ARBA00041175"/>
    </source>
</evidence>
<accession>A0A2U8DU33</accession>
<keyword evidence="6" id="KW-0598">Phosphotransferase system</keyword>
<keyword evidence="2" id="KW-0813">Transport</keyword>
<dbReference type="RefSeq" id="WP_032075851.1">
    <property type="nucleotide sequence ID" value="NZ_CP020953.1"/>
</dbReference>
<dbReference type="Proteomes" id="UP000244910">
    <property type="component" value="Chromosome"/>
</dbReference>
<protein>
    <recommendedName>
        <fullName evidence="9">Ascorbate-specific PTS system EIIA component</fullName>
    </recommendedName>
    <alternativeName>
        <fullName evidence="10">Ascorbate-specific phosphotransferase enzyme IIA component</fullName>
    </alternativeName>
</protein>
<dbReference type="InterPro" id="IPR051351">
    <property type="entry name" value="Ascorbate-PTS_EIIA_comp"/>
</dbReference>
<evidence type="ECO:0000313" key="12">
    <source>
        <dbReference type="EMBL" id="AWI05945.1"/>
    </source>
</evidence>
<dbReference type="OrthoDB" id="369398at2"/>
<gene>
    <name evidence="12" type="ORF">B9W14_16030</name>
</gene>
<evidence type="ECO:0000259" key="11">
    <source>
        <dbReference type="PROSITE" id="PS51094"/>
    </source>
</evidence>
<evidence type="ECO:0000256" key="2">
    <source>
        <dbReference type="ARBA" id="ARBA00022448"/>
    </source>
</evidence>